<dbReference type="EMBL" id="JBHTJT010000007">
    <property type="protein sequence ID" value="MFD0978924.1"/>
    <property type="molecule type" value="Genomic_DNA"/>
</dbReference>
<feature type="domain" description="Acylphosphatase-like" evidence="6">
    <location>
        <begin position="3"/>
        <end position="89"/>
    </location>
</feature>
<comment type="catalytic activity">
    <reaction evidence="3 4">
        <text>an acyl phosphate + H2O = a carboxylate + phosphate + H(+)</text>
        <dbReference type="Rhea" id="RHEA:14965"/>
        <dbReference type="ChEBI" id="CHEBI:15377"/>
        <dbReference type="ChEBI" id="CHEBI:15378"/>
        <dbReference type="ChEBI" id="CHEBI:29067"/>
        <dbReference type="ChEBI" id="CHEBI:43474"/>
        <dbReference type="ChEBI" id="CHEBI:59918"/>
        <dbReference type="EC" id="3.6.1.7"/>
    </reaction>
</comment>
<dbReference type="PANTHER" id="PTHR47268">
    <property type="entry name" value="ACYLPHOSPHATASE"/>
    <property type="match status" value="1"/>
</dbReference>
<feature type="active site" evidence="4">
    <location>
        <position position="36"/>
    </location>
</feature>
<dbReference type="EC" id="3.6.1.7" evidence="2 4"/>
<sequence>MLAVAVRVRGRVQGVGYRAWCRGEAAARGLAGWVRNEADGSVSALLEGPGEAVDSMIEAMRSGPPAGRVDSIDWEARGVTGADGFRVLRG</sequence>
<dbReference type="PRINTS" id="PR00112">
    <property type="entry name" value="ACYLPHPHTASE"/>
</dbReference>
<dbReference type="PANTHER" id="PTHR47268:SF4">
    <property type="entry name" value="ACYLPHOSPHATASE"/>
    <property type="match status" value="1"/>
</dbReference>
<feature type="active site" evidence="4">
    <location>
        <position position="18"/>
    </location>
</feature>
<comment type="similarity">
    <text evidence="1 5">Belongs to the acylphosphatase family.</text>
</comment>
<proteinExistence type="inferred from homology"/>
<comment type="caution">
    <text evidence="7">The sequence shown here is derived from an EMBL/GenBank/DDBJ whole genome shotgun (WGS) entry which is preliminary data.</text>
</comment>
<dbReference type="InterPro" id="IPR020456">
    <property type="entry name" value="Acylphosphatase"/>
</dbReference>
<evidence type="ECO:0000259" key="6">
    <source>
        <dbReference type="PROSITE" id="PS51160"/>
    </source>
</evidence>
<dbReference type="SUPFAM" id="SSF54975">
    <property type="entry name" value="Acylphosphatase/BLUF domain-like"/>
    <property type="match status" value="1"/>
</dbReference>
<dbReference type="PROSITE" id="PS00151">
    <property type="entry name" value="ACYLPHOSPHATASE_2"/>
    <property type="match status" value="1"/>
</dbReference>
<evidence type="ECO:0000256" key="3">
    <source>
        <dbReference type="ARBA" id="ARBA00047645"/>
    </source>
</evidence>
<evidence type="ECO:0000256" key="5">
    <source>
        <dbReference type="RuleBase" id="RU004168"/>
    </source>
</evidence>
<accession>A0ABW3ILT1</accession>
<dbReference type="PROSITE" id="PS51160">
    <property type="entry name" value="ACYLPHOSPHATASE_3"/>
    <property type="match status" value="1"/>
</dbReference>
<evidence type="ECO:0000256" key="4">
    <source>
        <dbReference type="PROSITE-ProRule" id="PRU00520"/>
    </source>
</evidence>
<evidence type="ECO:0000256" key="1">
    <source>
        <dbReference type="ARBA" id="ARBA00005614"/>
    </source>
</evidence>
<dbReference type="InterPro" id="IPR017968">
    <property type="entry name" value="Acylphosphatase_CS"/>
</dbReference>
<dbReference type="InterPro" id="IPR001792">
    <property type="entry name" value="Acylphosphatase-like_dom"/>
</dbReference>
<dbReference type="InterPro" id="IPR036046">
    <property type="entry name" value="Acylphosphatase-like_dom_sf"/>
</dbReference>
<dbReference type="RefSeq" id="WP_386073089.1">
    <property type="nucleotide sequence ID" value="NZ_JBHTJT010000007.1"/>
</dbReference>
<evidence type="ECO:0000256" key="2">
    <source>
        <dbReference type="ARBA" id="ARBA00012150"/>
    </source>
</evidence>
<protein>
    <recommendedName>
        <fullName evidence="2 4">acylphosphatase</fullName>
        <ecNumber evidence="2 4">3.6.1.7</ecNumber>
    </recommendedName>
</protein>
<organism evidence="7 8">
    <name type="scientific">Tropicimonas aquimaris</name>
    <dbReference type="NCBI Taxonomy" id="914152"/>
    <lineage>
        <taxon>Bacteria</taxon>
        <taxon>Pseudomonadati</taxon>
        <taxon>Pseudomonadota</taxon>
        <taxon>Alphaproteobacteria</taxon>
        <taxon>Rhodobacterales</taxon>
        <taxon>Roseobacteraceae</taxon>
        <taxon>Tropicimonas</taxon>
    </lineage>
</organism>
<keyword evidence="8" id="KW-1185">Reference proteome</keyword>
<evidence type="ECO:0000313" key="7">
    <source>
        <dbReference type="EMBL" id="MFD0978924.1"/>
    </source>
</evidence>
<dbReference type="Proteomes" id="UP001597108">
    <property type="component" value="Unassembled WGS sequence"/>
</dbReference>
<keyword evidence="4" id="KW-0378">Hydrolase</keyword>
<dbReference type="Pfam" id="PF00708">
    <property type="entry name" value="Acylphosphatase"/>
    <property type="match status" value="1"/>
</dbReference>
<evidence type="ECO:0000313" key="8">
    <source>
        <dbReference type="Proteomes" id="UP001597108"/>
    </source>
</evidence>
<reference evidence="8" key="1">
    <citation type="journal article" date="2019" name="Int. J. Syst. Evol. Microbiol.">
        <title>The Global Catalogue of Microorganisms (GCM) 10K type strain sequencing project: providing services to taxonomists for standard genome sequencing and annotation.</title>
        <authorList>
            <consortium name="The Broad Institute Genomics Platform"/>
            <consortium name="The Broad Institute Genome Sequencing Center for Infectious Disease"/>
            <person name="Wu L."/>
            <person name="Ma J."/>
        </authorList>
    </citation>
    <scope>NUCLEOTIDE SEQUENCE [LARGE SCALE GENOMIC DNA]</scope>
    <source>
        <strain evidence="8">CCUG 60524</strain>
    </source>
</reference>
<name>A0ABW3ILT1_9RHOB</name>
<gene>
    <name evidence="7" type="ORF">ACFQ2S_04600</name>
</gene>
<dbReference type="Gene3D" id="3.30.70.100">
    <property type="match status" value="1"/>
</dbReference>